<accession>A0ABD4XS37</accession>
<reference evidence="1 2" key="1">
    <citation type="submission" date="2019-11" db="EMBL/GenBank/DDBJ databases">
        <authorList>
            <person name="Cho J.-C."/>
        </authorList>
    </citation>
    <scope>NUCLEOTIDE SEQUENCE [LARGE SCALE GENOMIC DNA]</scope>
    <source>
        <strain evidence="1 2">JH702</strain>
    </source>
</reference>
<proteinExistence type="predicted"/>
<dbReference type="AlphaFoldDB" id="A0ABD4XS37"/>
<dbReference type="InterPro" id="IPR014845">
    <property type="entry name" value="GYD/TTHA1554"/>
</dbReference>
<protein>
    <submittedName>
        <fullName evidence="1">GYD domain-containing protein</fullName>
    </submittedName>
</protein>
<comment type="caution">
    <text evidence="1">The sequence shown here is derived from an EMBL/GenBank/DDBJ whole genome shotgun (WGS) entry which is preliminary data.</text>
</comment>
<evidence type="ECO:0000313" key="2">
    <source>
        <dbReference type="Proteomes" id="UP001321249"/>
    </source>
</evidence>
<dbReference type="EMBL" id="WMBE01000003">
    <property type="protein sequence ID" value="MDG0867416.1"/>
    <property type="molecule type" value="Genomic_DNA"/>
</dbReference>
<dbReference type="Pfam" id="PF08734">
    <property type="entry name" value="GYD"/>
    <property type="match status" value="1"/>
</dbReference>
<gene>
    <name evidence="1" type="ORF">GKO46_10080</name>
</gene>
<name>A0ABD4XS37_9CHLR</name>
<dbReference type="Proteomes" id="UP001321249">
    <property type="component" value="Unassembled WGS sequence"/>
</dbReference>
<dbReference type="RefSeq" id="WP_342825763.1">
    <property type="nucleotide sequence ID" value="NZ_CP046146.1"/>
</dbReference>
<sequence length="108" mass="11173">MPQYLYQAAYTPESLAAQMKNPADRLAQVGEMVAKSVGAKILAGGFSYGDYDIAVILEADSNTTAAAIAVAIASGGAVKSAKTTPLLSGDEWIETLKQASSVTYTPAK</sequence>
<organism evidence="1 2">
    <name type="scientific">Candidatus Lucifugimonas marina</name>
    <dbReference type="NCBI Taxonomy" id="3038979"/>
    <lineage>
        <taxon>Bacteria</taxon>
        <taxon>Bacillati</taxon>
        <taxon>Chloroflexota</taxon>
        <taxon>Dehalococcoidia</taxon>
        <taxon>SAR202 cluster</taxon>
        <taxon>Candidatus Lucifugimonadales</taxon>
        <taxon>Candidatus Lucifugimonadaceae</taxon>
        <taxon>Candidatus Lucifugimonas</taxon>
    </lineage>
</organism>
<evidence type="ECO:0000313" key="1">
    <source>
        <dbReference type="EMBL" id="MDG0867416.1"/>
    </source>
</evidence>